<keyword evidence="10" id="KW-1185">Reference proteome</keyword>
<dbReference type="SUPFAM" id="SSF55469">
    <property type="entry name" value="FMN-dependent nitroreductase-like"/>
    <property type="match status" value="1"/>
</dbReference>
<evidence type="ECO:0000256" key="6">
    <source>
        <dbReference type="ARBA" id="ARBA00023002"/>
    </source>
</evidence>
<dbReference type="KEGG" id="amam:HPC72_07565"/>
<evidence type="ECO:0000256" key="3">
    <source>
        <dbReference type="ARBA" id="ARBA00022630"/>
    </source>
</evidence>
<gene>
    <name evidence="9" type="ORF">HPC72_07565</name>
</gene>
<evidence type="ECO:0000256" key="7">
    <source>
        <dbReference type="ARBA" id="ARBA00023027"/>
    </source>
</evidence>
<dbReference type="CDD" id="cd02149">
    <property type="entry name" value="NfsB-like"/>
    <property type="match status" value="1"/>
</dbReference>
<accession>A0A6M8BB80</accession>
<keyword evidence="5" id="KW-0521">NADP</keyword>
<name>A0A6M8BB80_9ACTO</name>
<dbReference type="GO" id="GO:0046256">
    <property type="term" value="P:2,4,6-trinitrotoluene catabolic process"/>
    <property type="evidence" value="ECO:0007669"/>
    <property type="project" value="TreeGrafter"/>
</dbReference>
<evidence type="ECO:0000256" key="2">
    <source>
        <dbReference type="ARBA" id="ARBA00007118"/>
    </source>
</evidence>
<comment type="similarity">
    <text evidence="2">Belongs to the nitroreductase family.</text>
</comment>
<proteinExistence type="inferred from homology"/>
<sequence>MATETERQSVIATAHRRYATRAFDPDRRVSPEDLRAILEAGRLAPSSFGYEPWKFLVVRDEELRAELAPLAVGAGAVLRGGAELVIILFKRGVVHDSPHAAHIVTDVLGVDFDPDADLSQMFKGFQEQLLGLSSPEDVDHWAQRQTYIALANMLSAAAALDIDSVPVEGFAVSAVTDLLAARGLIDPAEWGVSVMAGFGYRAEEIRPKRRRDYDEVVQVIG</sequence>
<keyword evidence="4" id="KW-0288">FMN</keyword>
<dbReference type="Gene3D" id="3.40.109.10">
    <property type="entry name" value="NADH Oxidase"/>
    <property type="match status" value="1"/>
</dbReference>
<dbReference type="AlphaFoldDB" id="A0A6M8BB80"/>
<dbReference type="RefSeq" id="WP_159524340.1">
    <property type="nucleotide sequence ID" value="NZ_CP053642.1"/>
</dbReference>
<dbReference type="InterPro" id="IPR050627">
    <property type="entry name" value="Nitroreductase/BluB"/>
</dbReference>
<evidence type="ECO:0000259" key="8">
    <source>
        <dbReference type="Pfam" id="PF00881"/>
    </source>
</evidence>
<dbReference type="InterPro" id="IPR000415">
    <property type="entry name" value="Nitroreductase-like"/>
</dbReference>
<feature type="domain" description="Nitroreductase" evidence="8">
    <location>
        <begin position="16"/>
        <end position="199"/>
    </location>
</feature>
<evidence type="ECO:0000313" key="10">
    <source>
        <dbReference type="Proteomes" id="UP000504752"/>
    </source>
</evidence>
<dbReference type="InterPro" id="IPR033878">
    <property type="entry name" value="NfsB-like"/>
</dbReference>
<reference evidence="9 10" key="1">
    <citation type="submission" date="2020-05" db="EMBL/GenBank/DDBJ databases">
        <title>Actinomyces sp. zg-325.</title>
        <authorList>
            <person name="Yang C."/>
        </authorList>
    </citation>
    <scope>NUCLEOTIDE SEQUENCE [LARGE SCALE GENOMIC DNA]</scope>
    <source>
        <strain evidence="10">zg-325</strain>
    </source>
</reference>
<keyword evidence="7" id="KW-0520">NAD</keyword>
<protein>
    <submittedName>
        <fullName evidence="9">NAD(P)H-dependent oxidoreductase</fullName>
    </submittedName>
</protein>
<keyword evidence="3" id="KW-0285">Flavoprotein</keyword>
<dbReference type="EMBL" id="CP053642">
    <property type="protein sequence ID" value="QKD80095.1"/>
    <property type="molecule type" value="Genomic_DNA"/>
</dbReference>
<dbReference type="InterPro" id="IPR029479">
    <property type="entry name" value="Nitroreductase"/>
</dbReference>
<dbReference type="PANTHER" id="PTHR23026">
    <property type="entry name" value="NADPH NITROREDUCTASE"/>
    <property type="match status" value="1"/>
</dbReference>
<evidence type="ECO:0000256" key="4">
    <source>
        <dbReference type="ARBA" id="ARBA00022643"/>
    </source>
</evidence>
<dbReference type="Pfam" id="PF00881">
    <property type="entry name" value="Nitroreductase"/>
    <property type="match status" value="1"/>
</dbReference>
<dbReference type="PANTHER" id="PTHR23026:SF125">
    <property type="entry name" value="OXYGEN-INSENSITIVE NAD(P)H NITROREDUCTASE"/>
    <property type="match status" value="1"/>
</dbReference>
<keyword evidence="6" id="KW-0560">Oxidoreductase</keyword>
<comment type="cofactor">
    <cofactor evidence="1">
        <name>FMN</name>
        <dbReference type="ChEBI" id="CHEBI:58210"/>
    </cofactor>
</comment>
<organism evidence="9 10">
    <name type="scientific">Actinomyces marmotae</name>
    <dbReference type="NCBI Taxonomy" id="2737173"/>
    <lineage>
        <taxon>Bacteria</taxon>
        <taxon>Bacillati</taxon>
        <taxon>Actinomycetota</taxon>
        <taxon>Actinomycetes</taxon>
        <taxon>Actinomycetales</taxon>
        <taxon>Actinomycetaceae</taxon>
        <taxon>Actinomyces</taxon>
    </lineage>
</organism>
<evidence type="ECO:0000256" key="1">
    <source>
        <dbReference type="ARBA" id="ARBA00001917"/>
    </source>
</evidence>
<evidence type="ECO:0000313" key="9">
    <source>
        <dbReference type="EMBL" id="QKD80095.1"/>
    </source>
</evidence>
<dbReference type="GO" id="GO:0005829">
    <property type="term" value="C:cytosol"/>
    <property type="evidence" value="ECO:0007669"/>
    <property type="project" value="TreeGrafter"/>
</dbReference>
<evidence type="ECO:0000256" key="5">
    <source>
        <dbReference type="ARBA" id="ARBA00022857"/>
    </source>
</evidence>
<dbReference type="Proteomes" id="UP000504752">
    <property type="component" value="Chromosome"/>
</dbReference>
<dbReference type="GO" id="GO:0046857">
    <property type="term" value="F:oxidoreductase activity, acting on other nitrogenous compounds as donors, with NAD or NADP as acceptor"/>
    <property type="evidence" value="ECO:0007669"/>
    <property type="project" value="TreeGrafter"/>
</dbReference>